<proteinExistence type="predicted"/>
<evidence type="ECO:0000313" key="2">
    <source>
        <dbReference type="RefSeq" id="XP_022336639.1"/>
    </source>
</evidence>
<accession>A0A8B8EAD0</accession>
<gene>
    <name evidence="2" type="primary">LOC111132963</name>
</gene>
<keyword evidence="1" id="KW-1185">Reference proteome</keyword>
<dbReference type="GeneID" id="111132963"/>
<protein>
    <submittedName>
        <fullName evidence="2">Uncharacterized protein LOC111132963</fullName>
    </submittedName>
</protein>
<evidence type="ECO:0000313" key="1">
    <source>
        <dbReference type="Proteomes" id="UP000694844"/>
    </source>
</evidence>
<reference evidence="2" key="1">
    <citation type="submission" date="2025-08" db="UniProtKB">
        <authorList>
            <consortium name="RefSeq"/>
        </authorList>
    </citation>
    <scope>IDENTIFICATION</scope>
    <source>
        <tissue evidence="2">Whole sample</tissue>
    </source>
</reference>
<dbReference type="KEGG" id="cvn:111132963"/>
<organism evidence="1 2">
    <name type="scientific">Crassostrea virginica</name>
    <name type="common">Eastern oyster</name>
    <dbReference type="NCBI Taxonomy" id="6565"/>
    <lineage>
        <taxon>Eukaryota</taxon>
        <taxon>Metazoa</taxon>
        <taxon>Spiralia</taxon>
        <taxon>Lophotrochozoa</taxon>
        <taxon>Mollusca</taxon>
        <taxon>Bivalvia</taxon>
        <taxon>Autobranchia</taxon>
        <taxon>Pteriomorphia</taxon>
        <taxon>Ostreida</taxon>
        <taxon>Ostreoidea</taxon>
        <taxon>Ostreidae</taxon>
        <taxon>Crassostrea</taxon>
    </lineage>
</organism>
<dbReference type="Proteomes" id="UP000694844">
    <property type="component" value="Chromosome 5"/>
</dbReference>
<dbReference type="RefSeq" id="XP_022336639.1">
    <property type="nucleotide sequence ID" value="XM_022480931.1"/>
</dbReference>
<dbReference type="AlphaFoldDB" id="A0A8B8EAD0"/>
<sequence>MAGGYGCVRLVRAPYTARKCLLSGYHLAMTSWRKGEAKLICIKDERFQKGTTATTTVSDTMVSQYITNKPTQSIADTNADLTAESSEINTTLSNPYSEEITTTVSDVSDVSDDDIKMNHEQATYTIFSKTTADPDIREMEFLKKTKLTSDLIEVTDKEKLSKSMACCNPSMEK</sequence>
<name>A0A8B8EAD0_CRAVI</name>